<protein>
    <submittedName>
        <fullName evidence="2">EH domain-containing protein 4</fullName>
    </submittedName>
</protein>
<evidence type="ECO:0000313" key="2">
    <source>
        <dbReference type="EMBL" id="GAB0188590.1"/>
    </source>
</evidence>
<gene>
    <name evidence="2" type="ORF">GRJ2_001324300</name>
</gene>
<feature type="region of interest" description="Disordered" evidence="1">
    <location>
        <begin position="1"/>
        <end position="31"/>
    </location>
</feature>
<keyword evidence="3" id="KW-1185">Reference proteome</keyword>
<dbReference type="EMBL" id="BAAFJT010000004">
    <property type="protein sequence ID" value="GAB0188590.1"/>
    <property type="molecule type" value="Genomic_DNA"/>
</dbReference>
<accession>A0ABC9WT25</accession>
<comment type="caution">
    <text evidence="2">The sequence shown here is derived from an EMBL/GenBank/DDBJ whole genome shotgun (WGS) entry which is preliminary data.</text>
</comment>
<reference evidence="2 3" key="1">
    <citation type="submission" date="2024-06" db="EMBL/GenBank/DDBJ databases">
        <title>The draft genome of Grus japonensis, version 3.</title>
        <authorList>
            <person name="Nabeshima K."/>
            <person name="Suzuki S."/>
            <person name="Onuma M."/>
        </authorList>
    </citation>
    <scope>NUCLEOTIDE SEQUENCE [LARGE SCALE GENOMIC DNA]</scope>
    <source>
        <strain evidence="2 3">451A</strain>
    </source>
</reference>
<evidence type="ECO:0000313" key="3">
    <source>
        <dbReference type="Proteomes" id="UP001623348"/>
    </source>
</evidence>
<name>A0ABC9WT25_GRUJA</name>
<dbReference type="Proteomes" id="UP001623348">
    <property type="component" value="Unassembled WGS sequence"/>
</dbReference>
<sequence length="103" mass="10786">MVRQAVLLQPMEDDGGAEIPPAAPGGPHTRAGGCLKEAVTPWEACTGAGSWQDLQPHGGPTLEQLVKNCSPWEGLMLEKLVEDCLLWEGPHAGAGGECEESSP</sequence>
<organism evidence="2 3">
    <name type="scientific">Grus japonensis</name>
    <name type="common">Japanese crane</name>
    <name type="synonym">Red-crowned crane</name>
    <dbReference type="NCBI Taxonomy" id="30415"/>
    <lineage>
        <taxon>Eukaryota</taxon>
        <taxon>Metazoa</taxon>
        <taxon>Chordata</taxon>
        <taxon>Craniata</taxon>
        <taxon>Vertebrata</taxon>
        <taxon>Euteleostomi</taxon>
        <taxon>Archelosauria</taxon>
        <taxon>Archosauria</taxon>
        <taxon>Dinosauria</taxon>
        <taxon>Saurischia</taxon>
        <taxon>Theropoda</taxon>
        <taxon>Coelurosauria</taxon>
        <taxon>Aves</taxon>
        <taxon>Neognathae</taxon>
        <taxon>Neoaves</taxon>
        <taxon>Gruiformes</taxon>
        <taxon>Gruidae</taxon>
        <taxon>Grus</taxon>
    </lineage>
</organism>
<evidence type="ECO:0000256" key="1">
    <source>
        <dbReference type="SAM" id="MobiDB-lite"/>
    </source>
</evidence>
<dbReference type="AlphaFoldDB" id="A0ABC9WT25"/>
<proteinExistence type="predicted"/>